<keyword evidence="3" id="KW-1185">Reference proteome</keyword>
<dbReference type="AlphaFoldDB" id="A0A090CD38"/>
<accession>A0A090CD38</accession>
<keyword evidence="1" id="KW-0812">Transmembrane</keyword>
<dbReference type="eggNOG" id="ENOG502RNMK">
    <property type="taxonomic scope" value="Eukaryota"/>
</dbReference>
<evidence type="ECO:0000256" key="1">
    <source>
        <dbReference type="SAM" id="Phobius"/>
    </source>
</evidence>
<name>A0A090CD38_PODAN</name>
<evidence type="ECO:0000313" key="3">
    <source>
        <dbReference type="Proteomes" id="UP000001197"/>
    </source>
</evidence>
<dbReference type="InParanoid" id="A0A090CD38"/>
<dbReference type="EMBL" id="FO904937">
    <property type="protein sequence ID" value="CDP25525.1"/>
    <property type="molecule type" value="Genomic_DNA"/>
</dbReference>
<dbReference type="Proteomes" id="UP000001197">
    <property type="component" value="Chromosome 2"/>
</dbReference>
<reference evidence="2 3" key="1">
    <citation type="journal article" date="2008" name="Genome Biol.">
        <title>The genome sequence of the model ascomycete fungus Podospora anserina.</title>
        <authorList>
            <person name="Espagne E."/>
            <person name="Lespinet O."/>
            <person name="Malagnac F."/>
            <person name="Da Silva C."/>
            <person name="Jaillon O."/>
            <person name="Porcel B.M."/>
            <person name="Couloux A."/>
            <person name="Aury J.-M."/>
            <person name="Segurens B."/>
            <person name="Poulain J."/>
            <person name="Anthouard V."/>
            <person name="Grossetete S."/>
            <person name="Khalili H."/>
            <person name="Coppin E."/>
            <person name="Dequard-Chablat M."/>
            <person name="Picard M."/>
            <person name="Contamine V."/>
            <person name="Arnaise S."/>
            <person name="Bourdais A."/>
            <person name="Berteaux-Lecellier V."/>
            <person name="Gautheret D."/>
            <person name="de Vries R.P."/>
            <person name="Battaglia E."/>
            <person name="Coutinho P.M."/>
            <person name="Danchin E.G.J."/>
            <person name="Henrissat B."/>
            <person name="El Khoury R."/>
            <person name="Sainsard-Chanet A."/>
            <person name="Boivin A."/>
            <person name="Pinan-Lucarre B."/>
            <person name="Sellem C.H."/>
            <person name="Debuchy R."/>
            <person name="Wincker P."/>
            <person name="Weissenbach J."/>
            <person name="Silar P."/>
        </authorList>
    </citation>
    <scope>NUCLEOTIDE SEQUENCE [LARGE SCALE GENOMIC DNA]</scope>
    <source>
        <strain evidence="3">S / ATCC MYA-4624 / DSM 980 / FGSC 10383</strain>
    </source>
</reference>
<reference evidence="3" key="2">
    <citation type="journal article" date="2014" name="Genetics">
        <title>Maintaining two mating types: Structure of the mating type locus and its role in heterokaryosis in Podospora anserina.</title>
        <authorList>
            <person name="Grognet P."/>
            <person name="Bidard F."/>
            <person name="Kuchly C."/>
            <person name="Tong L.C.H."/>
            <person name="Coppin E."/>
            <person name="Benkhali J.A."/>
            <person name="Couloux A."/>
            <person name="Wincker P."/>
            <person name="Debuchy R."/>
            <person name="Silar P."/>
        </authorList>
    </citation>
    <scope>GENOME REANNOTATION</scope>
    <source>
        <strain evidence="3">S / ATCC MYA-4624 / DSM 980 / FGSC 10383</strain>
    </source>
</reference>
<proteinExistence type="predicted"/>
<protein>
    <submittedName>
        <fullName evidence="2">Uncharacterized protein</fullName>
    </submittedName>
</protein>
<evidence type="ECO:0000313" key="2">
    <source>
        <dbReference type="EMBL" id="CDP25525.1"/>
    </source>
</evidence>
<sequence>MPQSLRNFTPCDEIGPSSRSITVTLTEKLPSSSDRVFDELPWYRSWVIEQVRSQPRRIFLCLPEIDFDGDPDWTGFFLLWDQIPELILRPGPKSISSITDTLISSGTISIQDNDEGPQSAKDLVFSVLGRQSVCRVEIQWVDCLPCHLELDRPSGRLFVYRYPSFCVASLQQHRGVDGNEGRNSVVYRCAFDRPDLVPWATEEGVTGLLEEVLLSFQCPVPLTGRDEYNLAGDFPHLRSRIVRLNSYAAGKKPRSLRQLWQDRRDSTAWLAFWSVLIFGTSSILIGLVQMVFQILQYVDSMKKVGD</sequence>
<keyword evidence="1" id="KW-1133">Transmembrane helix</keyword>
<feature type="transmembrane region" description="Helical" evidence="1">
    <location>
        <begin position="268"/>
        <end position="292"/>
    </location>
</feature>
<keyword evidence="1" id="KW-0472">Membrane</keyword>
<organism evidence="2 3">
    <name type="scientific">Podospora anserina (strain S / ATCC MYA-4624 / DSM 980 / FGSC 10383)</name>
    <name type="common">Pleurage anserina</name>
    <dbReference type="NCBI Taxonomy" id="515849"/>
    <lineage>
        <taxon>Eukaryota</taxon>
        <taxon>Fungi</taxon>
        <taxon>Dikarya</taxon>
        <taxon>Ascomycota</taxon>
        <taxon>Pezizomycotina</taxon>
        <taxon>Sordariomycetes</taxon>
        <taxon>Sordariomycetidae</taxon>
        <taxon>Sordariales</taxon>
        <taxon>Podosporaceae</taxon>
        <taxon>Podospora</taxon>
        <taxon>Podospora anserina</taxon>
    </lineage>
</organism>